<reference evidence="3" key="2">
    <citation type="submission" date="2016-12" db="EMBL/GenBank/DDBJ databases">
        <title>WGS assembly of Prunus persica.</title>
        <authorList>
            <person name="Verde I."/>
            <person name="Jenkins J."/>
            <person name="Dondini L."/>
            <person name="Micali S."/>
            <person name="Pagliarani G."/>
            <person name="Vendramin E."/>
            <person name="Paris R."/>
            <person name="Aramini V."/>
            <person name="Gazza L."/>
            <person name="Rossini L."/>
            <person name="Bassi D."/>
            <person name="Troggio M."/>
            <person name="Shu S."/>
            <person name="Grimwood J.H."/>
            <person name="Tartarini S."/>
            <person name="Dettori M.T."/>
            <person name="Schmutz J."/>
        </authorList>
    </citation>
    <scope>NUCLEOTIDE SEQUENCE</scope>
</reference>
<evidence type="ECO:0000256" key="1">
    <source>
        <dbReference type="SAM" id="MobiDB-lite"/>
    </source>
</evidence>
<organism evidence="3 4">
    <name type="scientific">Prunus persica</name>
    <name type="common">Peach</name>
    <name type="synonym">Amygdalus persica</name>
    <dbReference type="NCBI Taxonomy" id="3760"/>
    <lineage>
        <taxon>Eukaryota</taxon>
        <taxon>Viridiplantae</taxon>
        <taxon>Streptophyta</taxon>
        <taxon>Embryophyta</taxon>
        <taxon>Tracheophyta</taxon>
        <taxon>Spermatophyta</taxon>
        <taxon>Magnoliopsida</taxon>
        <taxon>eudicotyledons</taxon>
        <taxon>Gunneridae</taxon>
        <taxon>Pentapetalae</taxon>
        <taxon>rosids</taxon>
        <taxon>fabids</taxon>
        <taxon>Rosales</taxon>
        <taxon>Rosaceae</taxon>
        <taxon>Amygdaloideae</taxon>
        <taxon>Amygdaleae</taxon>
        <taxon>Prunus</taxon>
    </lineage>
</organism>
<dbReference type="GO" id="GO:0051082">
    <property type="term" value="F:unfolded protein binding"/>
    <property type="evidence" value="ECO:0000318"/>
    <property type="project" value="GO_Central"/>
</dbReference>
<gene>
    <name evidence="3" type="ORF">PRUPE_6G026700</name>
</gene>
<feature type="region of interest" description="Disordered" evidence="1">
    <location>
        <begin position="500"/>
        <end position="537"/>
    </location>
</feature>
<dbReference type="InterPro" id="IPR009060">
    <property type="entry name" value="UBA-like_sf"/>
</dbReference>
<evidence type="ECO:0000313" key="3">
    <source>
        <dbReference type="EMBL" id="ONH99363.1"/>
    </source>
</evidence>
<dbReference type="Gramene" id="ONH99363">
    <property type="protein sequence ID" value="ONH99363"/>
    <property type="gene ID" value="PRUPE_6G026700"/>
</dbReference>
<feature type="compositionally biased region" description="Polar residues" evidence="1">
    <location>
        <begin position="445"/>
        <end position="454"/>
    </location>
</feature>
<dbReference type="InterPro" id="IPR009719">
    <property type="entry name" value="GIP1_N"/>
</dbReference>
<feature type="domain" description="GBF-interacting protein 1 N-terminal" evidence="2">
    <location>
        <begin position="11"/>
        <end position="71"/>
    </location>
</feature>
<dbReference type="PANTHER" id="PTHR46775:SF2">
    <property type="entry name" value="GBF-INTERACTING PROTEIN 1-LIKE"/>
    <property type="match status" value="1"/>
</dbReference>
<feature type="region of interest" description="Disordered" evidence="1">
    <location>
        <begin position="382"/>
        <end position="481"/>
    </location>
</feature>
<dbReference type="InterPro" id="IPR044277">
    <property type="entry name" value="GIP1"/>
</dbReference>
<dbReference type="eggNOG" id="ENOG502RQC4">
    <property type="taxonomic scope" value="Eukaryota"/>
</dbReference>
<feature type="compositionally biased region" description="Polar residues" evidence="1">
    <location>
        <begin position="292"/>
        <end position="303"/>
    </location>
</feature>
<keyword evidence="4" id="KW-1185">Reference proteome</keyword>
<dbReference type="STRING" id="3760.A0A251NJ52"/>
<evidence type="ECO:0000313" key="4">
    <source>
        <dbReference type="Proteomes" id="UP000006882"/>
    </source>
</evidence>
<feature type="region of interest" description="Disordered" evidence="1">
    <location>
        <begin position="292"/>
        <end position="311"/>
    </location>
</feature>
<name>A0A251NJ52_PRUPE</name>
<protein>
    <recommendedName>
        <fullName evidence="2">GBF-interacting protein 1 N-terminal domain-containing protein</fullName>
    </recommendedName>
</protein>
<feature type="compositionally biased region" description="Low complexity" evidence="1">
    <location>
        <begin position="223"/>
        <end position="250"/>
    </location>
</feature>
<feature type="compositionally biased region" description="Polar residues" evidence="1">
    <location>
        <begin position="141"/>
        <end position="183"/>
    </location>
</feature>
<evidence type="ECO:0000259" key="2">
    <source>
        <dbReference type="Pfam" id="PF06972"/>
    </source>
</evidence>
<dbReference type="OrthoDB" id="753279at2759"/>
<accession>A0A251NJ52</accession>
<dbReference type="SUPFAM" id="SSF46934">
    <property type="entry name" value="UBA-like"/>
    <property type="match status" value="1"/>
</dbReference>
<dbReference type="Pfam" id="PF06972">
    <property type="entry name" value="GIP1_N"/>
    <property type="match status" value="1"/>
</dbReference>
<dbReference type="PANTHER" id="PTHR46775">
    <property type="entry name" value="FLOCCULATION PROTEIN (DUF1296)"/>
    <property type="match status" value="1"/>
</dbReference>
<dbReference type="EMBL" id="CM007656">
    <property type="protein sequence ID" value="ONH99362.1"/>
    <property type="molecule type" value="Genomic_DNA"/>
</dbReference>
<feature type="compositionally biased region" description="Polar residues" evidence="1">
    <location>
        <begin position="412"/>
        <end position="424"/>
    </location>
</feature>
<reference evidence="3 4" key="1">
    <citation type="journal article" date="2013" name="Nat. Genet.">
        <title>The high-quality draft genome of peach (Prunus persica) identifies unique patterns of genetic diversity, domestication and genome evolution.</title>
        <authorList>
            <consortium name="International Peach Genome Initiative"/>
            <person name="Verde I."/>
            <person name="Abbott A.G."/>
            <person name="Scalabrin S."/>
            <person name="Jung S."/>
            <person name="Shu S."/>
            <person name="Marroni F."/>
            <person name="Zhebentyayeva T."/>
            <person name="Dettori M.T."/>
            <person name="Grimwood J."/>
            <person name="Cattonaro F."/>
            <person name="Zuccolo A."/>
            <person name="Rossini L."/>
            <person name="Jenkins J."/>
            <person name="Vendramin E."/>
            <person name="Meisel L.A."/>
            <person name="Decroocq V."/>
            <person name="Sosinski B."/>
            <person name="Prochnik S."/>
            <person name="Mitros T."/>
            <person name="Policriti A."/>
            <person name="Cipriani G."/>
            <person name="Dondini L."/>
            <person name="Ficklin S."/>
            <person name="Goodstein D.M."/>
            <person name="Xuan P."/>
            <person name="Del Fabbro C."/>
            <person name="Aramini V."/>
            <person name="Copetti D."/>
            <person name="Gonzalez S."/>
            <person name="Horner D.S."/>
            <person name="Falchi R."/>
            <person name="Lucas S."/>
            <person name="Mica E."/>
            <person name="Maldonado J."/>
            <person name="Lazzari B."/>
            <person name="Bielenberg D."/>
            <person name="Pirona R."/>
            <person name="Miculan M."/>
            <person name="Barakat A."/>
            <person name="Testolin R."/>
            <person name="Stella A."/>
            <person name="Tartarini S."/>
            <person name="Tonutti P."/>
            <person name="Arus P."/>
            <person name="Orellana A."/>
            <person name="Wells C."/>
            <person name="Main D."/>
            <person name="Vizzotto G."/>
            <person name="Silva H."/>
            <person name="Salamini F."/>
            <person name="Schmutz J."/>
            <person name="Morgante M."/>
            <person name="Rokhsar D.S."/>
        </authorList>
    </citation>
    <scope>NUCLEOTIDE SEQUENCE [LARGE SCALE GENOMIC DNA]</scope>
    <source>
        <strain evidence="4">cv. Nemared</strain>
    </source>
</reference>
<dbReference type="AlphaFoldDB" id="A0A251NJ52"/>
<dbReference type="GO" id="GO:0005634">
    <property type="term" value="C:nucleus"/>
    <property type="evidence" value="ECO:0000318"/>
    <property type="project" value="GO_Central"/>
</dbReference>
<proteinExistence type="predicted"/>
<dbReference type="Proteomes" id="UP000006882">
    <property type="component" value="Chromosome G6"/>
</dbReference>
<feature type="compositionally biased region" description="Basic and acidic residues" evidence="1">
    <location>
        <begin position="500"/>
        <end position="509"/>
    </location>
</feature>
<dbReference type="EMBL" id="CM007656">
    <property type="protein sequence ID" value="ONH99363.1"/>
    <property type="molecule type" value="Genomic_DNA"/>
</dbReference>
<dbReference type="Gramene" id="ONH99362">
    <property type="protein sequence ID" value="ONH99362"/>
    <property type="gene ID" value="PRUPE_6G026700"/>
</dbReference>
<feature type="compositionally biased region" description="Basic and acidic residues" evidence="1">
    <location>
        <begin position="69"/>
        <end position="82"/>
    </location>
</feature>
<sequence>MSGGGETRVSIPNNVKETIQDIREITKKQHSDDEIYAVLKECSMDPNETAQKLLYLDTFHEVKRRKDRRKENLKVRASEDSRMPPGTQRRVSRGGGQGNYSSSISSDAGGGRNASARRENGVSQVADRVSMPSSVKPVIQKTKNIAATSMPIASTGTPNGVTNLSNGSSIQSSAPKSPMSVDNNVREGGSAVDVKKLGAAASRPAPVTSTPTFGSLDHEKPVSIPAQLPISAPPASASSVYSSASDPAVSNHVQENKKGSVDAIGLESSKSVKRASRSANSVVVAEKNWNIKPSQPHFSSNDDGSLAKLPSKSVKQSQLESAVPLKVVTLEVATNAVEATSQVPRDSSLSVAKHVTFPNHIQVPEALKNVLTFGSIDATFGPRVDSVNGTGGDNFSIGAVESSQDTDETTKEPSPSNDILSSRVQGDFSENPPSIPNGLEKSLPTECNVSSSTDSKSELPKQESQLPPEGPQNQTALHAPSYNIGFFPPMLGSQLLQVEGHDNQAHETPRLPNFVGGNSAAAPSPNSTPPLPSSIPVSQQSVPLYRQTYPPNFYPYGHYLSPYYMPPIHQFLGHNGFPPQPSAGNIFLPPPPAAAAAGVKFPLPHFKTGVNAGNPTQYSIQSGGSFINTPGGYAPGSAVTSGSSVGNEDLGASQLKENHIYTTGQLTEGSTVWIHAPGQDMSSLQVSSMYNLPQGPRLTFSPMQAGHGGMAGIYPPGQTIASPTFLQQSQAVAGAAETIGPQSAAYQQPQHTQMTWN</sequence>
<feature type="region of interest" description="Disordered" evidence="1">
    <location>
        <begin position="65"/>
        <end position="279"/>
    </location>
</feature>
<dbReference type="SMR" id="A0A251NJ52"/>